<dbReference type="InterPro" id="IPR036869">
    <property type="entry name" value="J_dom_sf"/>
</dbReference>
<dbReference type="InterPro" id="IPR001623">
    <property type="entry name" value="DnaJ_domain"/>
</dbReference>
<dbReference type="AlphaFoldDB" id="E9GM25"/>
<dbReference type="InterPro" id="IPR009057">
    <property type="entry name" value="Homeodomain-like_sf"/>
</dbReference>
<evidence type="ECO:0000256" key="4">
    <source>
        <dbReference type="ARBA" id="ARBA00022989"/>
    </source>
</evidence>
<feature type="signal peptide" evidence="10">
    <location>
        <begin position="1"/>
        <end position="19"/>
    </location>
</feature>
<feature type="compositionally biased region" description="Polar residues" evidence="8">
    <location>
        <begin position="474"/>
        <end position="489"/>
    </location>
</feature>
<evidence type="ECO:0000256" key="5">
    <source>
        <dbReference type="ARBA" id="ARBA00023136"/>
    </source>
</evidence>
<comment type="subcellular location">
    <subcellularLocation>
        <location evidence="6">Endomembrane system</location>
        <topology evidence="6">Single-pass membrane protein</topology>
    </subcellularLocation>
    <subcellularLocation>
        <location evidence="1">Nucleus</location>
    </subcellularLocation>
</comment>
<dbReference type="InterPro" id="IPR001005">
    <property type="entry name" value="SANT/Myb"/>
</dbReference>
<feature type="transmembrane region" description="Helical" evidence="9">
    <location>
        <begin position="126"/>
        <end position="147"/>
    </location>
</feature>
<dbReference type="SMART" id="SM00717">
    <property type="entry name" value="SANT"/>
    <property type="match status" value="2"/>
</dbReference>
<dbReference type="InterPro" id="IPR052606">
    <property type="entry name" value="DnaJ_domain_protein"/>
</dbReference>
<keyword evidence="4 9" id="KW-1133">Transmembrane helix</keyword>
<evidence type="ECO:0000256" key="1">
    <source>
        <dbReference type="ARBA" id="ARBA00004123"/>
    </source>
</evidence>
<feature type="domain" description="Myb-like" evidence="12">
    <location>
        <begin position="408"/>
        <end position="449"/>
    </location>
</feature>
<dbReference type="CDD" id="cd00167">
    <property type="entry name" value="SANT"/>
    <property type="match status" value="2"/>
</dbReference>
<feature type="domain" description="Myb-like" evidence="12">
    <location>
        <begin position="297"/>
        <end position="347"/>
    </location>
</feature>
<dbReference type="PROSITE" id="PS50090">
    <property type="entry name" value="MYB_LIKE"/>
    <property type="match status" value="2"/>
</dbReference>
<evidence type="ECO:0000259" key="12">
    <source>
        <dbReference type="PROSITE" id="PS50090"/>
    </source>
</evidence>
<dbReference type="SMART" id="SM00271">
    <property type="entry name" value="DnaJ"/>
    <property type="match status" value="1"/>
</dbReference>
<evidence type="ECO:0000313" key="13">
    <source>
        <dbReference type="EMBL" id="EFX79290.1"/>
    </source>
</evidence>
<proteinExistence type="predicted"/>
<dbReference type="PRINTS" id="PR00625">
    <property type="entry name" value="JDOMAIN"/>
</dbReference>
<dbReference type="SUPFAM" id="SSF46689">
    <property type="entry name" value="Homeodomain-like"/>
    <property type="match status" value="2"/>
</dbReference>
<dbReference type="SUPFAM" id="SSF46565">
    <property type="entry name" value="Chaperone J-domain"/>
    <property type="match status" value="1"/>
</dbReference>
<dbReference type="InParanoid" id="E9GM25"/>
<dbReference type="Proteomes" id="UP000000305">
    <property type="component" value="Unassembled WGS sequence"/>
</dbReference>
<feature type="region of interest" description="Disordered" evidence="8">
    <location>
        <begin position="353"/>
        <end position="385"/>
    </location>
</feature>
<dbReference type="Gene3D" id="1.10.10.60">
    <property type="entry name" value="Homeodomain-like"/>
    <property type="match status" value="2"/>
</dbReference>
<dbReference type="Pfam" id="PF00226">
    <property type="entry name" value="DnaJ"/>
    <property type="match status" value="1"/>
</dbReference>
<sequence>MKSSISLIILFSAFSVCFAWDQSELEIFDLVEEINQNFYDLLGVPQNCSQSDIRKAYRRLSLQLHPDKNDAPDAEVKFRQLVGVYEILRDGVKRTRYDQVLVEGLPNWRNPLYYYRRVRKMGMMELSIWLFVLFSIGQYGVAWGAYIEKKLTLNEFKENQMKKLQKEIKKKKLKTNEVEIEEKLDKLYVIPKPSYKNTLPFQIFNMVISLPAAIRWLVKYKEEKRKEAEAKKEQERLDAEEEELMKEEMEREKEMKKSYRRKRAAPLPSYSGAAEERVLEVAVDASPQGEEKPVVPLNTGPWTDEDLTELAKLMKKYPVGTTERWEKIAEALNRSVTEVTHFARKLKDNAFRPLEGQEGDGIAKEEERVEKKKEKTRGGKNNILLAEPTQANYGIEGVEEQTPGSCGWTQKQQKSLETALACYTKGCSERWERIAKAVPDKTKEECMMRVKYLSDLVKKKKQMEEEKMRAEQEPTQLNEKQDSETIQTT</sequence>
<keyword evidence="2 9" id="KW-0812">Transmembrane</keyword>
<dbReference type="PhylomeDB" id="E9GM25"/>
<dbReference type="HOGENOM" id="CLU_036945_2_0_1"/>
<evidence type="ECO:0000256" key="10">
    <source>
        <dbReference type="SAM" id="SignalP"/>
    </source>
</evidence>
<dbReference type="KEGG" id="dpx:DAPPUDRAFT_225101"/>
<feature type="compositionally biased region" description="Basic and acidic residues" evidence="8">
    <location>
        <begin position="462"/>
        <end position="472"/>
    </location>
</feature>
<feature type="region of interest" description="Disordered" evidence="8">
    <location>
        <begin position="460"/>
        <end position="489"/>
    </location>
</feature>
<dbReference type="FunCoup" id="E9GM25">
    <property type="interactions" value="1164"/>
</dbReference>
<dbReference type="GO" id="GO:0012505">
    <property type="term" value="C:endomembrane system"/>
    <property type="evidence" value="ECO:0000318"/>
    <property type="project" value="GO_Central"/>
</dbReference>
<evidence type="ECO:0000256" key="7">
    <source>
        <dbReference type="SAM" id="Coils"/>
    </source>
</evidence>
<gene>
    <name evidence="13" type="ORF">DAPPUDRAFT_225101</name>
</gene>
<dbReference type="PANTHER" id="PTHR44653:SF2">
    <property type="entry name" value="DNAJ HOMOLOG SUBFAMILY C MEMBER 1"/>
    <property type="match status" value="1"/>
</dbReference>
<evidence type="ECO:0000256" key="3">
    <source>
        <dbReference type="ARBA" id="ARBA00022729"/>
    </source>
</evidence>
<feature type="chain" id="PRO_5003241150" evidence="10">
    <location>
        <begin position="20"/>
        <end position="489"/>
    </location>
</feature>
<protein>
    <submittedName>
        <fullName evidence="13">Uncharacterized protein</fullName>
    </submittedName>
</protein>
<dbReference type="OrthoDB" id="1420887at2759"/>
<name>E9GM25_DAPPU</name>
<dbReference type="PROSITE" id="PS00636">
    <property type="entry name" value="DNAJ_1"/>
    <property type="match status" value="1"/>
</dbReference>
<evidence type="ECO:0000256" key="6">
    <source>
        <dbReference type="ARBA" id="ARBA00037847"/>
    </source>
</evidence>
<feature type="domain" description="J" evidence="11">
    <location>
        <begin position="37"/>
        <end position="101"/>
    </location>
</feature>
<dbReference type="STRING" id="6669.E9GM25"/>
<dbReference type="InterPro" id="IPR018253">
    <property type="entry name" value="DnaJ_domain_CS"/>
</dbReference>
<evidence type="ECO:0000259" key="11">
    <source>
        <dbReference type="PROSITE" id="PS50076"/>
    </source>
</evidence>
<accession>E9GM25</accession>
<reference evidence="13 14" key="1">
    <citation type="journal article" date="2011" name="Science">
        <title>The ecoresponsive genome of Daphnia pulex.</title>
        <authorList>
            <person name="Colbourne J.K."/>
            <person name="Pfrender M.E."/>
            <person name="Gilbert D."/>
            <person name="Thomas W.K."/>
            <person name="Tucker A."/>
            <person name="Oakley T.H."/>
            <person name="Tokishita S."/>
            <person name="Aerts A."/>
            <person name="Arnold G.J."/>
            <person name="Basu M.K."/>
            <person name="Bauer D.J."/>
            <person name="Caceres C.E."/>
            <person name="Carmel L."/>
            <person name="Casola C."/>
            <person name="Choi J.H."/>
            <person name="Detter J.C."/>
            <person name="Dong Q."/>
            <person name="Dusheyko S."/>
            <person name="Eads B.D."/>
            <person name="Frohlich T."/>
            <person name="Geiler-Samerotte K.A."/>
            <person name="Gerlach D."/>
            <person name="Hatcher P."/>
            <person name="Jogdeo S."/>
            <person name="Krijgsveld J."/>
            <person name="Kriventseva E.V."/>
            <person name="Kultz D."/>
            <person name="Laforsch C."/>
            <person name="Lindquist E."/>
            <person name="Lopez J."/>
            <person name="Manak J.R."/>
            <person name="Muller J."/>
            <person name="Pangilinan J."/>
            <person name="Patwardhan R.P."/>
            <person name="Pitluck S."/>
            <person name="Pritham E.J."/>
            <person name="Rechtsteiner A."/>
            <person name="Rho M."/>
            <person name="Rogozin I.B."/>
            <person name="Sakarya O."/>
            <person name="Salamov A."/>
            <person name="Schaack S."/>
            <person name="Shapiro H."/>
            <person name="Shiga Y."/>
            <person name="Skalitzky C."/>
            <person name="Smith Z."/>
            <person name="Souvorov A."/>
            <person name="Sung W."/>
            <person name="Tang Z."/>
            <person name="Tsuchiya D."/>
            <person name="Tu H."/>
            <person name="Vos H."/>
            <person name="Wang M."/>
            <person name="Wolf Y.I."/>
            <person name="Yamagata H."/>
            <person name="Yamada T."/>
            <person name="Ye Y."/>
            <person name="Shaw J.R."/>
            <person name="Andrews J."/>
            <person name="Crease T.J."/>
            <person name="Tang H."/>
            <person name="Lucas S.M."/>
            <person name="Robertson H.M."/>
            <person name="Bork P."/>
            <person name="Koonin E.V."/>
            <person name="Zdobnov E.M."/>
            <person name="Grigoriev I.V."/>
            <person name="Lynch M."/>
            <person name="Boore J.L."/>
        </authorList>
    </citation>
    <scope>NUCLEOTIDE SEQUENCE [LARGE SCALE GENOMIC DNA]</scope>
</reference>
<dbReference type="CDD" id="cd06257">
    <property type="entry name" value="DnaJ"/>
    <property type="match status" value="1"/>
</dbReference>
<evidence type="ECO:0000256" key="8">
    <source>
        <dbReference type="SAM" id="MobiDB-lite"/>
    </source>
</evidence>
<dbReference type="OMA" id="AAYWERK"/>
<dbReference type="eggNOG" id="KOG0724">
    <property type="taxonomic scope" value="Eukaryota"/>
</dbReference>
<dbReference type="Gene3D" id="1.10.287.110">
    <property type="entry name" value="DnaJ domain"/>
    <property type="match status" value="1"/>
</dbReference>
<dbReference type="Pfam" id="PF23082">
    <property type="entry name" value="Myb_DNA-binding_2"/>
    <property type="match status" value="1"/>
</dbReference>
<keyword evidence="3 10" id="KW-0732">Signal</keyword>
<dbReference type="PROSITE" id="PS50076">
    <property type="entry name" value="DNAJ_2"/>
    <property type="match status" value="1"/>
</dbReference>
<evidence type="ECO:0000256" key="9">
    <source>
        <dbReference type="SAM" id="Phobius"/>
    </source>
</evidence>
<evidence type="ECO:0000313" key="14">
    <source>
        <dbReference type="Proteomes" id="UP000000305"/>
    </source>
</evidence>
<feature type="compositionally biased region" description="Basic and acidic residues" evidence="8">
    <location>
        <begin position="361"/>
        <end position="377"/>
    </location>
</feature>
<feature type="coiled-coil region" evidence="7">
    <location>
        <begin position="147"/>
        <end position="181"/>
    </location>
</feature>
<dbReference type="EMBL" id="GL732552">
    <property type="protein sequence ID" value="EFX79290.1"/>
    <property type="molecule type" value="Genomic_DNA"/>
</dbReference>
<keyword evidence="5 9" id="KW-0472">Membrane</keyword>
<dbReference type="PANTHER" id="PTHR44653">
    <property type="entry name" value="DNAJ HOMOLOG SUBFAMILY C MEMBER 1"/>
    <property type="match status" value="1"/>
</dbReference>
<organism evidence="13 14">
    <name type="scientific">Daphnia pulex</name>
    <name type="common">Water flea</name>
    <dbReference type="NCBI Taxonomy" id="6669"/>
    <lineage>
        <taxon>Eukaryota</taxon>
        <taxon>Metazoa</taxon>
        <taxon>Ecdysozoa</taxon>
        <taxon>Arthropoda</taxon>
        <taxon>Crustacea</taxon>
        <taxon>Branchiopoda</taxon>
        <taxon>Diplostraca</taxon>
        <taxon>Cladocera</taxon>
        <taxon>Anomopoda</taxon>
        <taxon>Daphniidae</taxon>
        <taxon>Daphnia</taxon>
    </lineage>
</organism>
<keyword evidence="14" id="KW-1185">Reference proteome</keyword>
<evidence type="ECO:0000256" key="2">
    <source>
        <dbReference type="ARBA" id="ARBA00022692"/>
    </source>
</evidence>
<keyword evidence="7" id="KW-0175">Coiled coil</keyword>
<dbReference type="GO" id="GO:0005634">
    <property type="term" value="C:nucleus"/>
    <property type="evidence" value="ECO:0007669"/>
    <property type="project" value="UniProtKB-SubCell"/>
</dbReference>
<feature type="coiled-coil region" evidence="7">
    <location>
        <begin position="217"/>
        <end position="262"/>
    </location>
</feature>